<reference evidence="1 2" key="1">
    <citation type="submission" date="2020-04" db="EMBL/GenBank/DDBJ databases">
        <authorList>
            <person name="De Canck E."/>
        </authorList>
    </citation>
    <scope>NUCLEOTIDE SEQUENCE [LARGE SCALE GENOMIC DNA]</scope>
    <source>
        <strain evidence="1 2">LMG 27177</strain>
    </source>
</reference>
<organism evidence="1 2">
    <name type="scientific">Paraburkholderia fynbosensis</name>
    <dbReference type="NCBI Taxonomy" id="1200993"/>
    <lineage>
        <taxon>Bacteria</taxon>
        <taxon>Pseudomonadati</taxon>
        <taxon>Pseudomonadota</taxon>
        <taxon>Betaproteobacteria</taxon>
        <taxon>Burkholderiales</taxon>
        <taxon>Burkholderiaceae</taxon>
        <taxon>Paraburkholderia</taxon>
    </lineage>
</organism>
<dbReference type="SUPFAM" id="SSF69118">
    <property type="entry name" value="AhpD-like"/>
    <property type="match status" value="1"/>
</dbReference>
<dbReference type="InterPro" id="IPR029032">
    <property type="entry name" value="AhpD-like"/>
</dbReference>
<dbReference type="RefSeq" id="WP_175159276.1">
    <property type="nucleotide sequence ID" value="NZ_CADIKI010000005.1"/>
</dbReference>
<evidence type="ECO:0000313" key="1">
    <source>
        <dbReference type="EMBL" id="CAB3786629.1"/>
    </source>
</evidence>
<dbReference type="Gene3D" id="1.20.1290.10">
    <property type="entry name" value="AhpD-like"/>
    <property type="match status" value="1"/>
</dbReference>
<dbReference type="AlphaFoldDB" id="A0A6J5FTQ4"/>
<dbReference type="EMBL" id="CADIKI010000005">
    <property type="protein sequence ID" value="CAB3786629.1"/>
    <property type="molecule type" value="Genomic_DNA"/>
</dbReference>
<accession>A0A6J5FTQ4</accession>
<sequence>MLAFWTSRQASAGIDEASLEAIRCGGDVRFHDQQQADVYEFARQLQQGGNVEEAVYQRVMNCWGTVGVVELGAVIGTTRWCR</sequence>
<proteinExistence type="predicted"/>
<gene>
    <name evidence="1" type="ORF">LMG27177_02046</name>
</gene>
<protein>
    <submittedName>
        <fullName evidence="1">Uncharacterized protein</fullName>
    </submittedName>
</protein>
<dbReference type="Proteomes" id="UP000494252">
    <property type="component" value="Unassembled WGS sequence"/>
</dbReference>
<evidence type="ECO:0000313" key="2">
    <source>
        <dbReference type="Proteomes" id="UP000494252"/>
    </source>
</evidence>
<name>A0A6J5FTQ4_9BURK</name>
<keyword evidence="2" id="KW-1185">Reference proteome</keyword>